<dbReference type="AlphaFoldDB" id="A0A0E9XU87"/>
<accession>A0A0E9XU87</accession>
<reference evidence="1" key="2">
    <citation type="journal article" date="2015" name="Fish Shellfish Immunol.">
        <title>Early steps in the European eel (Anguilla anguilla)-Vibrio vulnificus interaction in the gills: Role of the RtxA13 toxin.</title>
        <authorList>
            <person name="Callol A."/>
            <person name="Pajuelo D."/>
            <person name="Ebbesson L."/>
            <person name="Teles M."/>
            <person name="MacKenzie S."/>
            <person name="Amaro C."/>
        </authorList>
    </citation>
    <scope>NUCLEOTIDE SEQUENCE</scope>
</reference>
<dbReference type="EMBL" id="GBXM01002591">
    <property type="protein sequence ID" value="JAI05987.1"/>
    <property type="molecule type" value="Transcribed_RNA"/>
</dbReference>
<protein>
    <submittedName>
        <fullName evidence="1">Uncharacterized protein</fullName>
    </submittedName>
</protein>
<evidence type="ECO:0000313" key="1">
    <source>
        <dbReference type="EMBL" id="JAI05987.1"/>
    </source>
</evidence>
<sequence>MKKIQPCCLLPKLHSTVIAVIMIVA</sequence>
<organism evidence="1">
    <name type="scientific">Anguilla anguilla</name>
    <name type="common">European freshwater eel</name>
    <name type="synonym">Muraena anguilla</name>
    <dbReference type="NCBI Taxonomy" id="7936"/>
    <lineage>
        <taxon>Eukaryota</taxon>
        <taxon>Metazoa</taxon>
        <taxon>Chordata</taxon>
        <taxon>Craniata</taxon>
        <taxon>Vertebrata</taxon>
        <taxon>Euteleostomi</taxon>
        <taxon>Actinopterygii</taxon>
        <taxon>Neopterygii</taxon>
        <taxon>Teleostei</taxon>
        <taxon>Anguilliformes</taxon>
        <taxon>Anguillidae</taxon>
        <taxon>Anguilla</taxon>
    </lineage>
</organism>
<name>A0A0E9XU87_ANGAN</name>
<proteinExistence type="predicted"/>
<reference evidence="1" key="1">
    <citation type="submission" date="2014-11" db="EMBL/GenBank/DDBJ databases">
        <authorList>
            <person name="Amaro Gonzalez C."/>
        </authorList>
    </citation>
    <scope>NUCLEOTIDE SEQUENCE</scope>
</reference>